<dbReference type="KEGG" id="ttf:THTE_1557"/>
<evidence type="ECO:0000259" key="6">
    <source>
        <dbReference type="PROSITE" id="PS51898"/>
    </source>
</evidence>
<dbReference type="Pfam" id="PF00589">
    <property type="entry name" value="Phage_integrase"/>
    <property type="match status" value="1"/>
</dbReference>
<feature type="domain" description="Core-binding (CB)" evidence="7">
    <location>
        <begin position="88"/>
        <end position="170"/>
    </location>
</feature>
<evidence type="ECO:0000259" key="7">
    <source>
        <dbReference type="PROSITE" id="PS51900"/>
    </source>
</evidence>
<dbReference type="Proteomes" id="UP000215086">
    <property type="component" value="Chromosome"/>
</dbReference>
<evidence type="ECO:0000256" key="1">
    <source>
        <dbReference type="ARBA" id="ARBA00022908"/>
    </source>
</evidence>
<accession>A0A286RDW9</accession>
<evidence type="ECO:0000256" key="4">
    <source>
        <dbReference type="PROSITE-ProRule" id="PRU01248"/>
    </source>
</evidence>
<dbReference type="InterPro" id="IPR011010">
    <property type="entry name" value="DNA_brk_join_enz"/>
</dbReference>
<protein>
    <recommendedName>
        <fullName evidence="10">Integrase</fullName>
    </recommendedName>
</protein>
<dbReference type="SUPFAM" id="SSF56349">
    <property type="entry name" value="DNA breaking-rejoining enzymes"/>
    <property type="match status" value="1"/>
</dbReference>
<dbReference type="InterPro" id="IPR010998">
    <property type="entry name" value="Integrase_recombinase_N"/>
</dbReference>
<evidence type="ECO:0000256" key="2">
    <source>
        <dbReference type="ARBA" id="ARBA00023125"/>
    </source>
</evidence>
<feature type="domain" description="Tyr recombinase" evidence="6">
    <location>
        <begin position="192"/>
        <end position="376"/>
    </location>
</feature>
<keyword evidence="1" id="KW-0229">DNA integration</keyword>
<dbReference type="GO" id="GO:0006310">
    <property type="term" value="P:DNA recombination"/>
    <property type="evidence" value="ECO:0007669"/>
    <property type="project" value="UniProtKB-KW"/>
</dbReference>
<keyword evidence="9" id="KW-1185">Reference proteome</keyword>
<feature type="compositionally biased region" description="Basic and acidic residues" evidence="5">
    <location>
        <begin position="615"/>
        <end position="624"/>
    </location>
</feature>
<gene>
    <name evidence="8" type="ORF">THTE_1557</name>
</gene>
<dbReference type="GO" id="GO:0003677">
    <property type="term" value="F:DNA binding"/>
    <property type="evidence" value="ECO:0007669"/>
    <property type="project" value="UniProtKB-UniRule"/>
</dbReference>
<proteinExistence type="predicted"/>
<dbReference type="PANTHER" id="PTHR30349:SF94">
    <property type="entry name" value="INTEGRASE_RECOMBINASE HI_1414-RELATED"/>
    <property type="match status" value="1"/>
</dbReference>
<keyword evidence="3" id="KW-0233">DNA recombination</keyword>
<dbReference type="InterPro" id="IPR013762">
    <property type="entry name" value="Integrase-like_cat_sf"/>
</dbReference>
<dbReference type="CDD" id="cd00397">
    <property type="entry name" value="DNA_BRE_C"/>
    <property type="match status" value="1"/>
</dbReference>
<dbReference type="PROSITE" id="PS51898">
    <property type="entry name" value="TYR_RECOMBINASE"/>
    <property type="match status" value="1"/>
</dbReference>
<dbReference type="GO" id="GO:0015074">
    <property type="term" value="P:DNA integration"/>
    <property type="evidence" value="ECO:0007669"/>
    <property type="project" value="UniProtKB-KW"/>
</dbReference>
<dbReference type="PROSITE" id="PS51900">
    <property type="entry name" value="CB"/>
    <property type="match status" value="1"/>
</dbReference>
<sequence>MASLSRDGKGWRILFWDTAGKRKTIRLPRGLDKKGAQAVKLRVETIIAAKLAGTPLPPDLALWLREISDELYDRLVRAALVPPRENRLTVKDLVNFWLCEAQKSQAKPSTLAAMRVGAAKLLELFGDRPAATITMEDALRYRDELLASGLRPATVSRRIQHARHVFREAQRRGLITNNPFEAVRPPSHNPADRRRYVTLEETQQLIEAAPDYLWRLLIALARYAGLRVPSEALSLRWQDVLWDSNRLVIRSPKTERTGKPYRVIPMFPLLKPYLEEAFERAQDGDAFLFPQLWRQRAQGATGWVNCNFRTQFKRIIHNAGLEPWPRLWHNLRASCESDLAQSFPLAVVAKWLGNTPSIALRHYVDPTDAAFQQALCWHPGQPTATPHAESSLEKKPTQAELAMRGKWAEAGRHIREEIAEVTPTAQNETSLPAHRALLKAAATHRMPATEKTISLETAGLCTTGQERGVKPQETTASEQTLDLNLVSQAAGEFAMERATPPDSPTTLNRDERAKAANMNASFSQSDAELAMERAIPTDNPALYDRLAEKRSRAQTPRKSGGSKSGSTVAPSPAPQPTAIERNEAKTAPQLLENRQLMPPLAPHDFSWPTSPLGDGRLERPTSTL</sequence>
<dbReference type="InterPro" id="IPR050090">
    <property type="entry name" value="Tyrosine_recombinase_XerCD"/>
</dbReference>
<reference evidence="8 9" key="1">
    <citation type="journal article" name="Front. Microbiol.">
        <title>Sugar Metabolism of the First Thermophilic Planctomycete Thermogutta terrifontis: Comparative Genomic and Transcriptomic Approaches.</title>
        <authorList>
            <person name="Elcheninov A.G."/>
            <person name="Menzel P."/>
            <person name="Gudbergsdottir S.R."/>
            <person name="Slesarev A.I."/>
            <person name="Kadnikov V.V."/>
            <person name="Krogh A."/>
            <person name="Bonch-Osmolovskaya E.A."/>
            <person name="Peng X."/>
            <person name="Kublanov I.V."/>
        </authorList>
    </citation>
    <scope>NUCLEOTIDE SEQUENCE [LARGE SCALE GENOMIC DNA]</scope>
    <source>
        <strain evidence="8 9">R1</strain>
    </source>
</reference>
<evidence type="ECO:0008006" key="10">
    <source>
        <dbReference type="Google" id="ProtNLM"/>
    </source>
</evidence>
<dbReference type="Gene3D" id="1.10.150.130">
    <property type="match status" value="1"/>
</dbReference>
<organism evidence="8 9">
    <name type="scientific">Thermogutta terrifontis</name>
    <dbReference type="NCBI Taxonomy" id="1331910"/>
    <lineage>
        <taxon>Bacteria</taxon>
        <taxon>Pseudomonadati</taxon>
        <taxon>Planctomycetota</taxon>
        <taxon>Planctomycetia</taxon>
        <taxon>Pirellulales</taxon>
        <taxon>Thermoguttaceae</taxon>
        <taxon>Thermogutta</taxon>
    </lineage>
</organism>
<dbReference type="PANTHER" id="PTHR30349">
    <property type="entry name" value="PHAGE INTEGRASE-RELATED"/>
    <property type="match status" value="1"/>
</dbReference>
<dbReference type="Gene3D" id="1.10.443.10">
    <property type="entry name" value="Intergrase catalytic core"/>
    <property type="match status" value="1"/>
</dbReference>
<dbReference type="EMBL" id="CP018477">
    <property type="protein sequence ID" value="ASV74159.1"/>
    <property type="molecule type" value="Genomic_DNA"/>
</dbReference>
<name>A0A286RDW9_9BACT</name>
<evidence type="ECO:0000256" key="5">
    <source>
        <dbReference type="SAM" id="MobiDB-lite"/>
    </source>
</evidence>
<feature type="region of interest" description="Disordered" evidence="5">
    <location>
        <begin position="549"/>
        <end position="624"/>
    </location>
</feature>
<evidence type="ECO:0000256" key="3">
    <source>
        <dbReference type="ARBA" id="ARBA00023172"/>
    </source>
</evidence>
<dbReference type="InterPro" id="IPR044068">
    <property type="entry name" value="CB"/>
</dbReference>
<evidence type="ECO:0000313" key="9">
    <source>
        <dbReference type="Proteomes" id="UP000215086"/>
    </source>
</evidence>
<evidence type="ECO:0000313" key="8">
    <source>
        <dbReference type="EMBL" id="ASV74159.1"/>
    </source>
</evidence>
<dbReference type="AlphaFoldDB" id="A0A286RDW9"/>
<keyword evidence="2 4" id="KW-0238">DNA-binding</keyword>
<dbReference type="InterPro" id="IPR002104">
    <property type="entry name" value="Integrase_catalytic"/>
</dbReference>